<protein>
    <recommendedName>
        <fullName evidence="5">HTH tetR-type domain-containing protein</fullName>
    </recommendedName>
</protein>
<dbReference type="Proteomes" id="UP000438448">
    <property type="component" value="Unassembled WGS sequence"/>
</dbReference>
<dbReference type="GO" id="GO:0003677">
    <property type="term" value="F:DNA binding"/>
    <property type="evidence" value="ECO:0007669"/>
    <property type="project" value="UniProtKB-UniRule"/>
</dbReference>
<sequence>MRDRPCDRLSVREIATGAEASTTSIYTLFGSRENLIAAVRTRACVELGEVLGAVPATRDPVEDLLAIAAEYRRWALANRHRYASIFGGGVSYVPHGAPRDGDPAAALVDVVNRAHGPEYRIEDANRTAVAIWAALHGFITFETDGTLHGSYIDTVVPHAIRSLLAG</sequence>
<evidence type="ECO:0000256" key="4">
    <source>
        <dbReference type="PROSITE-ProRule" id="PRU00335"/>
    </source>
</evidence>
<evidence type="ECO:0000313" key="7">
    <source>
        <dbReference type="Proteomes" id="UP000438448"/>
    </source>
</evidence>
<reference evidence="6 7" key="1">
    <citation type="submission" date="2019-10" db="EMBL/GenBank/DDBJ databases">
        <title>Nocardia macrotermitis sp. nov. and Nocardia aurantia sp. nov., isolated from the gut of fungus growing-termite Macrotermes natalensis.</title>
        <authorList>
            <person name="Benndorf R."/>
            <person name="Schwitalla J."/>
            <person name="Martin K."/>
            <person name="De Beer W."/>
            <person name="Kaster A.-K."/>
            <person name="Vollmers J."/>
            <person name="Poulsen M."/>
            <person name="Beemelmanns C."/>
        </authorList>
    </citation>
    <scope>NUCLEOTIDE SEQUENCE [LARGE SCALE GENOMIC DNA]</scope>
    <source>
        <strain evidence="6 7">RB20</strain>
    </source>
</reference>
<proteinExistence type="predicted"/>
<keyword evidence="7" id="KW-1185">Reference proteome</keyword>
<evidence type="ECO:0000256" key="1">
    <source>
        <dbReference type="ARBA" id="ARBA00023015"/>
    </source>
</evidence>
<accession>A0A7K0D9S4</accession>
<dbReference type="OrthoDB" id="8222629at2"/>
<dbReference type="InterPro" id="IPR036271">
    <property type="entry name" value="Tet_transcr_reg_TetR-rel_C_sf"/>
</dbReference>
<comment type="caution">
    <text evidence="6">The sequence shown here is derived from an EMBL/GenBank/DDBJ whole genome shotgun (WGS) entry which is preliminary data.</text>
</comment>
<name>A0A7K0D9S4_9NOCA</name>
<dbReference type="Pfam" id="PF00440">
    <property type="entry name" value="TetR_N"/>
    <property type="match status" value="1"/>
</dbReference>
<dbReference type="Pfam" id="PF13305">
    <property type="entry name" value="TetR_C_33"/>
    <property type="match status" value="1"/>
</dbReference>
<organism evidence="6 7">
    <name type="scientific">Nocardia macrotermitis</name>
    <dbReference type="NCBI Taxonomy" id="2585198"/>
    <lineage>
        <taxon>Bacteria</taxon>
        <taxon>Bacillati</taxon>
        <taxon>Actinomycetota</taxon>
        <taxon>Actinomycetes</taxon>
        <taxon>Mycobacteriales</taxon>
        <taxon>Nocardiaceae</taxon>
        <taxon>Nocardia</taxon>
    </lineage>
</organism>
<keyword evidence="3" id="KW-0804">Transcription</keyword>
<dbReference type="EMBL" id="WEGK01000012">
    <property type="protein sequence ID" value="MQY22072.1"/>
    <property type="molecule type" value="Genomic_DNA"/>
</dbReference>
<dbReference type="SUPFAM" id="SSF46689">
    <property type="entry name" value="Homeodomain-like"/>
    <property type="match status" value="1"/>
</dbReference>
<keyword evidence="2 4" id="KW-0238">DNA-binding</keyword>
<keyword evidence="1" id="KW-0805">Transcription regulation</keyword>
<dbReference type="InterPro" id="IPR009057">
    <property type="entry name" value="Homeodomain-like_sf"/>
</dbReference>
<evidence type="ECO:0000256" key="3">
    <source>
        <dbReference type="ARBA" id="ARBA00023163"/>
    </source>
</evidence>
<evidence type="ECO:0000259" key="5">
    <source>
        <dbReference type="PROSITE" id="PS50977"/>
    </source>
</evidence>
<evidence type="ECO:0000313" key="6">
    <source>
        <dbReference type="EMBL" id="MQY22072.1"/>
    </source>
</evidence>
<dbReference type="InterPro" id="IPR001647">
    <property type="entry name" value="HTH_TetR"/>
</dbReference>
<dbReference type="AlphaFoldDB" id="A0A7K0D9S4"/>
<dbReference type="PROSITE" id="PS50977">
    <property type="entry name" value="HTH_TETR_2"/>
    <property type="match status" value="1"/>
</dbReference>
<dbReference type="Gene3D" id="1.10.357.10">
    <property type="entry name" value="Tetracycline Repressor, domain 2"/>
    <property type="match status" value="1"/>
</dbReference>
<gene>
    <name evidence="6" type="ORF">NRB20_51850</name>
</gene>
<feature type="DNA-binding region" description="H-T-H motif" evidence="4">
    <location>
        <begin position="10"/>
        <end position="29"/>
    </location>
</feature>
<feature type="domain" description="HTH tetR-type" evidence="5">
    <location>
        <begin position="1"/>
        <end position="47"/>
    </location>
</feature>
<evidence type="ECO:0000256" key="2">
    <source>
        <dbReference type="ARBA" id="ARBA00023125"/>
    </source>
</evidence>
<dbReference type="SUPFAM" id="SSF48498">
    <property type="entry name" value="Tetracyclin repressor-like, C-terminal domain"/>
    <property type="match status" value="1"/>
</dbReference>
<dbReference type="InterPro" id="IPR025996">
    <property type="entry name" value="MT1864/Rv1816-like_C"/>
</dbReference>